<name>A0A1N7HXA4_9FLAO</name>
<feature type="chain" id="PRO_5044563265" evidence="1">
    <location>
        <begin position="19"/>
        <end position="1251"/>
    </location>
</feature>
<dbReference type="AlphaFoldDB" id="A0A1N7HXA4"/>
<dbReference type="Pfam" id="PF01841">
    <property type="entry name" value="Transglut_core"/>
    <property type="match status" value="1"/>
</dbReference>
<proteinExistence type="predicted"/>
<dbReference type="OrthoDB" id="98874at2"/>
<dbReference type="Proteomes" id="UP000279541">
    <property type="component" value="Chromosome"/>
</dbReference>
<feature type="domain" description="Transglutaminase-like" evidence="2">
    <location>
        <begin position="889"/>
        <end position="984"/>
    </location>
</feature>
<dbReference type="InterPro" id="IPR038765">
    <property type="entry name" value="Papain-like_cys_pep_sf"/>
</dbReference>
<dbReference type="InterPro" id="IPR002931">
    <property type="entry name" value="Transglutaminase-like"/>
</dbReference>
<dbReference type="RefSeq" id="WP_076351803.1">
    <property type="nucleotide sequence ID" value="NZ_CP033926.1"/>
</dbReference>
<dbReference type="EMBL" id="CP033926">
    <property type="protein sequence ID" value="AZA98774.1"/>
    <property type="molecule type" value="Genomic_DNA"/>
</dbReference>
<organism evidence="5 6">
    <name type="scientific">Chryseobacterium joostei</name>
    <dbReference type="NCBI Taxonomy" id="112234"/>
    <lineage>
        <taxon>Bacteria</taxon>
        <taxon>Pseudomonadati</taxon>
        <taxon>Bacteroidota</taxon>
        <taxon>Flavobacteriia</taxon>
        <taxon>Flavobacteriales</taxon>
        <taxon>Weeksellaceae</taxon>
        <taxon>Chryseobacterium group</taxon>
        <taxon>Chryseobacterium</taxon>
    </lineage>
</organism>
<dbReference type="Gene3D" id="3.10.620.30">
    <property type="match status" value="1"/>
</dbReference>
<reference evidence="4 7" key="2">
    <citation type="submission" date="2018-11" db="EMBL/GenBank/DDBJ databases">
        <title>Proposal to divide the Flavobacteriaceae and reorganize its genera based on Amino Acid Identity values calculated from whole genome sequences.</title>
        <authorList>
            <person name="Nicholson A.C."/>
            <person name="Gulvik C.A."/>
            <person name="Whitney A.M."/>
            <person name="Humrighouse B.W."/>
            <person name="Bell M."/>
            <person name="Holmes B."/>
            <person name="Steigerwalt A.G."/>
            <person name="Villarma A."/>
            <person name="Sheth M."/>
            <person name="Batra D."/>
            <person name="Pryor J."/>
            <person name="Bernardet J.-F."/>
            <person name="Hugo C."/>
            <person name="Kampfer P."/>
            <person name="Newman J."/>
            <person name="McQuiston J.R."/>
        </authorList>
    </citation>
    <scope>NUCLEOTIDE SEQUENCE [LARGE SCALE GENOMIC DNA]</scope>
    <source>
        <strain evidence="4 7">DSM 16927</strain>
    </source>
</reference>
<evidence type="ECO:0000313" key="5">
    <source>
        <dbReference type="EMBL" id="SIS29443.1"/>
    </source>
</evidence>
<dbReference type="InterPro" id="IPR024618">
    <property type="entry name" value="DUF3857"/>
</dbReference>
<keyword evidence="7" id="KW-1185">Reference proteome</keyword>
<feature type="domain" description="DUF3857" evidence="3">
    <location>
        <begin position="689"/>
        <end position="827"/>
    </location>
</feature>
<evidence type="ECO:0000256" key="1">
    <source>
        <dbReference type="SAM" id="SignalP"/>
    </source>
</evidence>
<evidence type="ECO:0000313" key="6">
    <source>
        <dbReference type="Proteomes" id="UP000186106"/>
    </source>
</evidence>
<dbReference type="STRING" id="112234.SAMN05421768_101612"/>
<dbReference type="SUPFAM" id="SSF48452">
    <property type="entry name" value="TPR-like"/>
    <property type="match status" value="1"/>
</dbReference>
<dbReference type="EMBL" id="FTNZ01000001">
    <property type="protein sequence ID" value="SIS29443.1"/>
    <property type="molecule type" value="Genomic_DNA"/>
</dbReference>
<accession>A0A1N7HXA4</accession>
<dbReference type="InterPro" id="IPR011990">
    <property type="entry name" value="TPR-like_helical_dom_sf"/>
</dbReference>
<dbReference type="Proteomes" id="UP000186106">
    <property type="component" value="Unassembled WGS sequence"/>
</dbReference>
<evidence type="ECO:0000313" key="4">
    <source>
        <dbReference type="EMBL" id="AZA98774.1"/>
    </source>
</evidence>
<sequence>MKKILISAVYFLSVGAFAQSKDHSKTWELLLNNKRDEARTFYDKTLQSQKLKNFESLFLDAMIDQEMGQFIFDETFVNNFVNITDEEAYLYPVFKEKFMLNDIEESGIDDHTYKKVDILYGSKNFGHLNGIIEFKTYFDYLRGNFTGSAEALSKLGKIDKWQYAGVFENLNGSGMDNEYEPETYAKNDKLFNTGNFGNIGWYNKKYKDNDGFSFFFNELEYGRGIVYAQSFIDNPEERKVWLEVDADCELKVFLNDVEILSSTKDGYTSTGSHLVEVVLPKGMNRLLVKSDSQASKMAGFMIVPFDTNYQRISNLTYFDTYRDYKKSTLAQLQPKELELKFEQKLKEKIAQSPNDFIYDYLLTLGYLNNQQNDKAKEKIDVLTQKYPKSSLIQILLSRYYANTDDQGKITEILKNIEVNDPEYYQVPVMKIADDNVTKSMSIQELEKYKAILNKTKARAMVDLFDVIISARNHDIEKMKSHVSSIKKTFANNEKYIVLLTSLEEADKKDQSGIIKKLEDFIATRNNLDVMSSLFDYYEKSNRIEDEKKLLRKFIEVYPSLNLLRTKYVYLLQEDPKDPEIMKQINEGLENFPYSYSLMALKAEILALQKNKDEAVKYAKESLSHFAENERMYKLIRDLGQTEDEIDQVSVKDLKKLASERRNKGTKGKKGVTTLLDEYIVNVYPEGGFKKRTTYVYEITSESGIEELKEYYINYYDDVLKSEIVKPNGSIVPGEKSEDQIVFTNLEVGDVVLIQKESVERRGGRFYKDFNLSSYFNSEYPVVESVFTVITPENMPYQVKSNNAEVASTQKKVGNKLFQTWKLNNLPEVNMDENYGPTYYDATISVTANSIKTWQEISNWYSDLTRKSLVSDRVVEKAFKEIFPNGTSGMNDTEKAEKIYNYIEKNVTYSSVDFRQSGFIPQKPSKTLVTKLGDCKDLSTLFLILGNQAGLKSNLVLVQTNDNSPQRLLLPNLSFNHCIVKVNLDGKETFLEMTDKYLPFNAIVKGNYKAKGLVIYTDKNNGNTAQLIDILGDNNTKNLFKSVSEVQIKGDDQTFVTKQYTMGETKSYYNTFFQNSQTEENRKKSMEKEYGGILDKVINVKSVKLLDGKDLTINPLSYEVQFNINDKPQSVGSLKIMKIPFITKPFTKDVIATENRNMDILYTQYERQNEYFEEIYLNIPDGMKFIEIPENKTLAYNNFNYSINYELEKNNRLKITRKSKTPWDNIKKEQYPEFKKFVEDAINAENQILGYK</sequence>
<dbReference type="Gene3D" id="2.60.40.3140">
    <property type="match status" value="1"/>
</dbReference>
<keyword evidence="1" id="KW-0732">Signal</keyword>
<dbReference type="KEGG" id="cjt:EG359_03750"/>
<dbReference type="Gene3D" id="1.25.40.10">
    <property type="entry name" value="Tetratricopeptide repeat domain"/>
    <property type="match status" value="1"/>
</dbReference>
<protein>
    <submittedName>
        <fullName evidence="4">DUF3857 domain-containing protein</fullName>
    </submittedName>
    <submittedName>
        <fullName evidence="5">Transglutaminase-like superfamily protein</fullName>
    </submittedName>
</protein>
<dbReference type="Pfam" id="PF12969">
    <property type="entry name" value="DUF3857"/>
    <property type="match status" value="1"/>
</dbReference>
<reference evidence="5 6" key="1">
    <citation type="submission" date="2017-01" db="EMBL/GenBank/DDBJ databases">
        <authorList>
            <person name="Mah S.A."/>
            <person name="Swanson W.J."/>
            <person name="Moy G.W."/>
            <person name="Vacquier V.D."/>
        </authorList>
    </citation>
    <scope>NUCLEOTIDE SEQUENCE [LARGE SCALE GENOMIC DNA]</scope>
    <source>
        <strain evidence="5 6">DSM 16927</strain>
    </source>
</reference>
<evidence type="ECO:0000259" key="2">
    <source>
        <dbReference type="Pfam" id="PF01841"/>
    </source>
</evidence>
<dbReference type="SUPFAM" id="SSF54001">
    <property type="entry name" value="Cysteine proteinases"/>
    <property type="match status" value="1"/>
</dbReference>
<evidence type="ECO:0000313" key="7">
    <source>
        <dbReference type="Proteomes" id="UP000279541"/>
    </source>
</evidence>
<gene>
    <name evidence="4" type="ORF">EG359_03750</name>
    <name evidence="5" type="ORF">SAMN05421768_101612</name>
</gene>
<evidence type="ECO:0000259" key="3">
    <source>
        <dbReference type="Pfam" id="PF12969"/>
    </source>
</evidence>
<feature type="signal peptide" evidence="1">
    <location>
        <begin position="1"/>
        <end position="18"/>
    </location>
</feature>
<dbReference type="Gene3D" id="2.60.120.1130">
    <property type="match status" value="1"/>
</dbReference>